<dbReference type="Pfam" id="PF01593">
    <property type="entry name" value="Amino_oxidase"/>
    <property type="match status" value="1"/>
</dbReference>
<sequence length="472" mass="51738">MAISRTLLLATAAAAVLLPFATARTYRGDSSAPVCIVGAGPSGLTSAKALEDKGREVVIFEKRATVGGKCQSYYNKGRYYPLGAVLFTNSDGYADTYDLVQRTGVPFEPFESIPQWTYDPNTGSTGLSITTTEEVLELQAELARYTELWKSLFSVFAVPAYQNGVPPELAAPARDWFLANNLTAIAAIMNRVWGDFGYGPITETPALYYLRSAQPDIVASLLGVVDSFTVDFHEVFSRVAKTIKGRIHLNAEIKSIDRTQKQPTVTYTVGGRGKPRTQRCSDVILAFPPTLAALSEANLQLSPGETEIFSQVVTNSYFASAVKMSSLSHNVSLRQELPGPTTPYDGEGRPVYIRRVHEDGDILSVWSVDKIGQPDSVEVARELLPEVLSRVNKNVSDPAAEGKRVANRDVLAFSGQVDYFPHVGTVDLLDGWYEKYNGLQGETHTYYTSGLNQFEFVEYAVRAATDLVDAYF</sequence>
<evidence type="ECO:0000259" key="2">
    <source>
        <dbReference type="Pfam" id="PF01593"/>
    </source>
</evidence>
<dbReference type="Gene3D" id="1.10.405.20">
    <property type="match status" value="1"/>
</dbReference>
<dbReference type="Proteomes" id="UP001175261">
    <property type="component" value="Unassembled WGS sequence"/>
</dbReference>
<feature type="domain" description="Amine oxidase" evidence="2">
    <location>
        <begin position="42"/>
        <end position="323"/>
    </location>
</feature>
<reference evidence="3" key="1">
    <citation type="submission" date="2022-10" db="EMBL/GenBank/DDBJ databases">
        <title>Determination and structural analysis of whole genome sequence of Sarocladium strictum F4-1.</title>
        <authorList>
            <person name="Hu L."/>
            <person name="Jiang Y."/>
        </authorList>
    </citation>
    <scope>NUCLEOTIDE SEQUENCE</scope>
    <source>
        <strain evidence="3">F4-1</strain>
    </source>
</reference>
<gene>
    <name evidence="3" type="ORF">NLU13_8068</name>
</gene>
<feature type="chain" id="PRO_5041458953" description="Amine oxidase domain-containing protein" evidence="1">
    <location>
        <begin position="24"/>
        <end position="472"/>
    </location>
</feature>
<dbReference type="AlphaFoldDB" id="A0AA39GCD7"/>
<dbReference type="Gene3D" id="3.50.50.60">
    <property type="entry name" value="FAD/NAD(P)-binding domain"/>
    <property type="match status" value="1"/>
</dbReference>
<dbReference type="GO" id="GO:0016491">
    <property type="term" value="F:oxidoreductase activity"/>
    <property type="evidence" value="ECO:0007669"/>
    <property type="project" value="InterPro"/>
</dbReference>
<dbReference type="InterPro" id="IPR050464">
    <property type="entry name" value="Zeta_carotene_desat/Oxidored"/>
</dbReference>
<dbReference type="SUPFAM" id="SSF51905">
    <property type="entry name" value="FAD/NAD(P)-binding domain"/>
    <property type="match status" value="1"/>
</dbReference>
<dbReference type="PANTHER" id="PTHR42923">
    <property type="entry name" value="PROTOPORPHYRINOGEN OXIDASE"/>
    <property type="match status" value="1"/>
</dbReference>
<dbReference type="PRINTS" id="PR00419">
    <property type="entry name" value="ADXRDTASE"/>
</dbReference>
<dbReference type="InterPro" id="IPR002937">
    <property type="entry name" value="Amino_oxidase"/>
</dbReference>
<accession>A0AA39GCD7</accession>
<protein>
    <recommendedName>
        <fullName evidence="2">Amine oxidase domain-containing protein</fullName>
    </recommendedName>
</protein>
<feature type="signal peptide" evidence="1">
    <location>
        <begin position="1"/>
        <end position="23"/>
    </location>
</feature>
<evidence type="ECO:0000313" key="3">
    <source>
        <dbReference type="EMBL" id="KAK0383979.1"/>
    </source>
</evidence>
<dbReference type="Gene3D" id="3.30.70.1990">
    <property type="match status" value="1"/>
</dbReference>
<organism evidence="3 4">
    <name type="scientific">Sarocladium strictum</name>
    <name type="common">Black bundle disease fungus</name>
    <name type="synonym">Acremonium strictum</name>
    <dbReference type="NCBI Taxonomy" id="5046"/>
    <lineage>
        <taxon>Eukaryota</taxon>
        <taxon>Fungi</taxon>
        <taxon>Dikarya</taxon>
        <taxon>Ascomycota</taxon>
        <taxon>Pezizomycotina</taxon>
        <taxon>Sordariomycetes</taxon>
        <taxon>Hypocreomycetidae</taxon>
        <taxon>Hypocreales</taxon>
        <taxon>Sarocladiaceae</taxon>
        <taxon>Sarocladium</taxon>
    </lineage>
</organism>
<keyword evidence="1" id="KW-0732">Signal</keyword>
<evidence type="ECO:0000256" key="1">
    <source>
        <dbReference type="SAM" id="SignalP"/>
    </source>
</evidence>
<dbReference type="InterPro" id="IPR036188">
    <property type="entry name" value="FAD/NAD-bd_sf"/>
</dbReference>
<name>A0AA39GCD7_SARSR</name>
<keyword evidence="4" id="KW-1185">Reference proteome</keyword>
<evidence type="ECO:0000313" key="4">
    <source>
        <dbReference type="Proteomes" id="UP001175261"/>
    </source>
</evidence>
<comment type="caution">
    <text evidence="3">The sequence shown here is derived from an EMBL/GenBank/DDBJ whole genome shotgun (WGS) entry which is preliminary data.</text>
</comment>
<proteinExistence type="predicted"/>
<dbReference type="EMBL" id="JAPDFR010000008">
    <property type="protein sequence ID" value="KAK0383979.1"/>
    <property type="molecule type" value="Genomic_DNA"/>
</dbReference>